<reference evidence="1" key="1">
    <citation type="submission" date="2023-10" db="EMBL/GenBank/DDBJ databases">
        <authorList>
            <person name="Rodriguez Cubillos JULIANA M."/>
            <person name="De Vega J."/>
        </authorList>
    </citation>
    <scope>NUCLEOTIDE SEQUENCE</scope>
</reference>
<gene>
    <name evidence="1" type="ORF">MILVUS5_LOCUS17184</name>
</gene>
<evidence type="ECO:0000313" key="2">
    <source>
        <dbReference type="Proteomes" id="UP001177021"/>
    </source>
</evidence>
<organism evidence="1 2">
    <name type="scientific">Trifolium pratense</name>
    <name type="common">Red clover</name>
    <dbReference type="NCBI Taxonomy" id="57577"/>
    <lineage>
        <taxon>Eukaryota</taxon>
        <taxon>Viridiplantae</taxon>
        <taxon>Streptophyta</taxon>
        <taxon>Embryophyta</taxon>
        <taxon>Tracheophyta</taxon>
        <taxon>Spermatophyta</taxon>
        <taxon>Magnoliopsida</taxon>
        <taxon>eudicotyledons</taxon>
        <taxon>Gunneridae</taxon>
        <taxon>Pentapetalae</taxon>
        <taxon>rosids</taxon>
        <taxon>fabids</taxon>
        <taxon>Fabales</taxon>
        <taxon>Fabaceae</taxon>
        <taxon>Papilionoideae</taxon>
        <taxon>50 kb inversion clade</taxon>
        <taxon>NPAAA clade</taxon>
        <taxon>Hologalegina</taxon>
        <taxon>IRL clade</taxon>
        <taxon>Trifolieae</taxon>
        <taxon>Trifolium</taxon>
    </lineage>
</organism>
<dbReference type="EMBL" id="CASHSV030000109">
    <property type="protein sequence ID" value="CAJ2648944.1"/>
    <property type="molecule type" value="Genomic_DNA"/>
</dbReference>
<dbReference type="Proteomes" id="UP001177021">
    <property type="component" value="Unassembled WGS sequence"/>
</dbReference>
<protein>
    <submittedName>
        <fullName evidence="1">Uncharacterized protein</fullName>
    </submittedName>
</protein>
<proteinExistence type="predicted"/>
<name>A0ACB0JYM0_TRIPR</name>
<sequence>MDTQTWEQRTVATGAGLVANLISFSIFLAPAATFLRIHRRRSAANIPSLPYLVGLFGCILWLYYGFQQPDGMLIISINAAGAFIETIYIVIYIIYAPAAARRFTIILLIAMIVGLFSPIFLAIQFFVAKKNHVTVLGWICTSVSIAVFAAPLSAVIHVVRTGRVESMPIALIGCLIVSAGAWLIYGFLLKNIYIYLPNVIGLALGAIQLSVYGHYSRTGRRQPDIEVVEDVEEIVEIAPESDVEVELVEQHGRLVEVAGGASALATAAVDDDAATAPVDDDAATAAVDGEAATAPVDDDAATVEDVIVEKVIVEENVNDLSNPVVAAKERMKRRNHITAELLSEEHGVISNNISAAEVKYQANENFVEDGIHIEPFNLDKEREEGYFDASGNFVEYVRDDEIKDAWLDNVEIDPRFAGLSTAATKDEEEAQELSSKDVAIMKRRIANVLEPEETVLQCLRRLKGSGDRKTKMSGETKIVFDQLTEDAMKLMENGEYDVYNEKKDVFEREAEGYEELARARGEGTSSPLAGADDFDMFADDDSAAKPSTNENNAVSEPSSDAINSGTEGGALQSDYVYDESSGYYYSSSLGYYYDPNTGLYCSAESGKWYSYNEEAGTYDEVPEVSTNSS</sequence>
<comment type="caution">
    <text evidence="1">The sequence shown here is derived from an EMBL/GenBank/DDBJ whole genome shotgun (WGS) entry which is preliminary data.</text>
</comment>
<accession>A0ACB0JYM0</accession>
<evidence type="ECO:0000313" key="1">
    <source>
        <dbReference type="EMBL" id="CAJ2648944.1"/>
    </source>
</evidence>
<keyword evidence="2" id="KW-1185">Reference proteome</keyword>